<protein>
    <submittedName>
        <fullName evidence="2">Uncharacterized protein</fullName>
    </submittedName>
</protein>
<sequence>MPASSPLSGTPVSRGTLSRVLPQLTPGRGAELWEQPTVGTVLGSGPRDAGARAGEDRGLPASPSDAYALIYDIPVSLLSLGSEHPLSLDM</sequence>
<dbReference type="AlphaFoldDB" id="A0AAV7QIL2"/>
<comment type="caution">
    <text evidence="2">The sequence shown here is derived from an EMBL/GenBank/DDBJ whole genome shotgun (WGS) entry which is preliminary data.</text>
</comment>
<organism evidence="2 3">
    <name type="scientific">Pleurodeles waltl</name>
    <name type="common">Iberian ribbed newt</name>
    <dbReference type="NCBI Taxonomy" id="8319"/>
    <lineage>
        <taxon>Eukaryota</taxon>
        <taxon>Metazoa</taxon>
        <taxon>Chordata</taxon>
        <taxon>Craniata</taxon>
        <taxon>Vertebrata</taxon>
        <taxon>Euteleostomi</taxon>
        <taxon>Amphibia</taxon>
        <taxon>Batrachia</taxon>
        <taxon>Caudata</taxon>
        <taxon>Salamandroidea</taxon>
        <taxon>Salamandridae</taxon>
        <taxon>Pleurodelinae</taxon>
        <taxon>Pleurodeles</taxon>
    </lineage>
</organism>
<accession>A0AAV7QIL2</accession>
<feature type="compositionally biased region" description="Polar residues" evidence="1">
    <location>
        <begin position="1"/>
        <end position="16"/>
    </location>
</feature>
<evidence type="ECO:0000256" key="1">
    <source>
        <dbReference type="SAM" id="MobiDB-lite"/>
    </source>
</evidence>
<evidence type="ECO:0000313" key="3">
    <source>
        <dbReference type="Proteomes" id="UP001066276"/>
    </source>
</evidence>
<proteinExistence type="predicted"/>
<name>A0AAV7QIL2_PLEWA</name>
<feature type="region of interest" description="Disordered" evidence="1">
    <location>
        <begin position="1"/>
        <end position="60"/>
    </location>
</feature>
<evidence type="ECO:0000313" key="2">
    <source>
        <dbReference type="EMBL" id="KAJ1139327.1"/>
    </source>
</evidence>
<dbReference type="EMBL" id="JANPWB010000010">
    <property type="protein sequence ID" value="KAJ1139327.1"/>
    <property type="molecule type" value="Genomic_DNA"/>
</dbReference>
<gene>
    <name evidence="2" type="ORF">NDU88_005702</name>
</gene>
<keyword evidence="3" id="KW-1185">Reference proteome</keyword>
<reference evidence="2" key="1">
    <citation type="journal article" date="2022" name="bioRxiv">
        <title>Sequencing and chromosome-scale assembly of the giantPleurodeles waltlgenome.</title>
        <authorList>
            <person name="Brown T."/>
            <person name="Elewa A."/>
            <person name="Iarovenko S."/>
            <person name="Subramanian E."/>
            <person name="Araus A.J."/>
            <person name="Petzold A."/>
            <person name="Susuki M."/>
            <person name="Suzuki K.-i.T."/>
            <person name="Hayashi T."/>
            <person name="Toyoda A."/>
            <person name="Oliveira C."/>
            <person name="Osipova E."/>
            <person name="Leigh N.D."/>
            <person name="Simon A."/>
            <person name="Yun M.H."/>
        </authorList>
    </citation>
    <scope>NUCLEOTIDE SEQUENCE</scope>
    <source>
        <strain evidence="2">20211129_DDA</strain>
        <tissue evidence="2">Liver</tissue>
    </source>
</reference>
<feature type="compositionally biased region" description="Basic and acidic residues" evidence="1">
    <location>
        <begin position="49"/>
        <end position="58"/>
    </location>
</feature>
<dbReference type="Proteomes" id="UP001066276">
    <property type="component" value="Chromosome 6"/>
</dbReference>